<name>B9S107_RICCO</name>
<proteinExistence type="predicted"/>
<accession>B9S107</accession>
<reference evidence="3" key="1">
    <citation type="journal article" date="2010" name="Nat. Biotechnol.">
        <title>Draft genome sequence of the oilseed species Ricinus communis.</title>
        <authorList>
            <person name="Chan A.P."/>
            <person name="Crabtree J."/>
            <person name="Zhao Q."/>
            <person name="Lorenzi H."/>
            <person name="Orvis J."/>
            <person name="Puiu D."/>
            <person name="Melake-Berhan A."/>
            <person name="Jones K.M."/>
            <person name="Redman J."/>
            <person name="Chen G."/>
            <person name="Cahoon E.B."/>
            <person name="Gedil M."/>
            <person name="Stanke M."/>
            <person name="Haas B.J."/>
            <person name="Wortman J.R."/>
            <person name="Fraser-Liggett C.M."/>
            <person name="Ravel J."/>
            <person name="Rabinowicz P.D."/>
        </authorList>
    </citation>
    <scope>NUCLEOTIDE SEQUENCE [LARGE SCALE GENOMIC DNA]</scope>
    <source>
        <strain evidence="3">cv. Hale</strain>
    </source>
</reference>
<evidence type="ECO:0000313" key="3">
    <source>
        <dbReference type="Proteomes" id="UP000008311"/>
    </source>
</evidence>
<gene>
    <name evidence="2" type="ORF">RCOM_0632470</name>
</gene>
<dbReference type="InParanoid" id="B9S107"/>
<dbReference type="EMBL" id="EQ973842">
    <property type="protein sequence ID" value="EEF42649.1"/>
    <property type="molecule type" value="Genomic_DNA"/>
</dbReference>
<dbReference type="AlphaFoldDB" id="B9S107"/>
<feature type="region of interest" description="Disordered" evidence="1">
    <location>
        <begin position="27"/>
        <end position="56"/>
    </location>
</feature>
<organism evidence="2 3">
    <name type="scientific">Ricinus communis</name>
    <name type="common">Castor bean</name>
    <dbReference type="NCBI Taxonomy" id="3988"/>
    <lineage>
        <taxon>Eukaryota</taxon>
        <taxon>Viridiplantae</taxon>
        <taxon>Streptophyta</taxon>
        <taxon>Embryophyta</taxon>
        <taxon>Tracheophyta</taxon>
        <taxon>Spermatophyta</taxon>
        <taxon>Magnoliopsida</taxon>
        <taxon>eudicotyledons</taxon>
        <taxon>Gunneridae</taxon>
        <taxon>Pentapetalae</taxon>
        <taxon>rosids</taxon>
        <taxon>fabids</taxon>
        <taxon>Malpighiales</taxon>
        <taxon>Euphorbiaceae</taxon>
        <taxon>Acalyphoideae</taxon>
        <taxon>Acalypheae</taxon>
        <taxon>Ricinus</taxon>
    </lineage>
</organism>
<dbReference type="Proteomes" id="UP000008311">
    <property type="component" value="Unassembled WGS sequence"/>
</dbReference>
<sequence length="56" mass="6322">MSSPLGPIIQPKNPIPRDAHFILTTHHRSQISSKFQAEKKKEEGKVKKSSETNKNP</sequence>
<evidence type="ECO:0000256" key="1">
    <source>
        <dbReference type="SAM" id="MobiDB-lite"/>
    </source>
</evidence>
<evidence type="ECO:0000313" key="2">
    <source>
        <dbReference type="EMBL" id="EEF42649.1"/>
    </source>
</evidence>
<keyword evidence="3" id="KW-1185">Reference proteome</keyword>
<feature type="compositionally biased region" description="Basic and acidic residues" evidence="1">
    <location>
        <begin position="36"/>
        <end position="56"/>
    </location>
</feature>
<protein>
    <submittedName>
        <fullName evidence="2">Uncharacterized protein</fullName>
    </submittedName>
</protein>